<keyword evidence="3" id="KW-0479">Metal-binding</keyword>
<dbReference type="InterPro" id="IPR050748">
    <property type="entry name" value="Glycosyltrans_8_dom-fam"/>
</dbReference>
<accession>A0A090IM18</accession>
<dbReference type="HOGENOM" id="CLU_050833_0_3_6"/>
<name>A0A090IM18_9GAMM</name>
<dbReference type="CDD" id="cd04194">
    <property type="entry name" value="GT8_A4GalT_like"/>
    <property type="match status" value="1"/>
</dbReference>
<dbReference type="GO" id="GO:0016757">
    <property type="term" value="F:glycosyltransferase activity"/>
    <property type="evidence" value="ECO:0007669"/>
    <property type="project" value="UniProtKB-KW"/>
</dbReference>
<evidence type="ECO:0000256" key="3">
    <source>
        <dbReference type="ARBA" id="ARBA00022723"/>
    </source>
</evidence>
<gene>
    <name evidence="4" type="ORF">AWOD_I_0173</name>
</gene>
<dbReference type="STRING" id="80852.AWOD_I_0173"/>
<dbReference type="GO" id="GO:0046872">
    <property type="term" value="F:metal ion binding"/>
    <property type="evidence" value="ECO:0007669"/>
    <property type="project" value="UniProtKB-KW"/>
</dbReference>
<proteinExistence type="predicted"/>
<dbReference type="SUPFAM" id="SSF53448">
    <property type="entry name" value="Nucleotide-diphospho-sugar transferases"/>
    <property type="match status" value="1"/>
</dbReference>
<dbReference type="PATRIC" id="fig|80852.17.peg.178"/>
<dbReference type="EMBL" id="LN554846">
    <property type="protein sequence ID" value="CED70268.1"/>
    <property type="molecule type" value="Genomic_DNA"/>
</dbReference>
<protein>
    <submittedName>
        <fullName evidence="4">Lipopolysaccharide biosynthesis protein, glucosyltransferase</fullName>
    </submittedName>
</protein>
<dbReference type="InterPro" id="IPR029044">
    <property type="entry name" value="Nucleotide-diphossugar_trans"/>
</dbReference>
<dbReference type="InterPro" id="IPR002495">
    <property type="entry name" value="Glyco_trans_8"/>
</dbReference>
<organism evidence="4 5">
    <name type="scientific">Aliivibrio wodanis</name>
    <dbReference type="NCBI Taxonomy" id="80852"/>
    <lineage>
        <taxon>Bacteria</taxon>
        <taxon>Pseudomonadati</taxon>
        <taxon>Pseudomonadota</taxon>
        <taxon>Gammaproteobacteria</taxon>
        <taxon>Vibrionales</taxon>
        <taxon>Vibrionaceae</taxon>
        <taxon>Aliivibrio</taxon>
    </lineage>
</organism>
<dbReference type="PANTHER" id="PTHR13778:SF47">
    <property type="entry name" value="LIPOPOLYSACCHARIDE 1,3-GALACTOSYLTRANSFERASE"/>
    <property type="match status" value="1"/>
</dbReference>
<keyword evidence="5" id="KW-1185">Reference proteome</keyword>
<dbReference type="Pfam" id="PF01501">
    <property type="entry name" value="Glyco_transf_8"/>
    <property type="match status" value="1"/>
</dbReference>
<evidence type="ECO:0000313" key="5">
    <source>
        <dbReference type="Proteomes" id="UP000032427"/>
    </source>
</evidence>
<dbReference type="Gene3D" id="3.90.550.10">
    <property type="entry name" value="Spore Coat Polysaccharide Biosynthesis Protein SpsA, Chain A"/>
    <property type="match status" value="1"/>
</dbReference>
<evidence type="ECO:0000256" key="1">
    <source>
        <dbReference type="ARBA" id="ARBA00022676"/>
    </source>
</evidence>
<evidence type="ECO:0000256" key="2">
    <source>
        <dbReference type="ARBA" id="ARBA00022679"/>
    </source>
</evidence>
<dbReference type="PANTHER" id="PTHR13778">
    <property type="entry name" value="GLYCOSYLTRANSFERASE 8 DOMAIN-CONTAINING PROTEIN"/>
    <property type="match status" value="1"/>
</dbReference>
<sequence>MHITFCADGNFLKPLELAVFSLLRTQKQSVSVHILMLDEFSTDNLSALAQKYDARITFYPFSTDLYAKGRFSKAMYGRLFIPSLLNSDIEKVIYLDCDVLVNRDLSDLWCTSLDGNMIAATPELSSPIKSYLLKSFTLHDYFNSGVLLLDLVRLREGKKFTQVLDYVHENENLLYPDQDALNVIFRNNWQKLPSEFNYMALNKTDDAAIIHYALAKPWNSDSNKNDCFYHQLVQGYPLPLPSFYQDQPIKCNLIKALKSSFIGNILRHLYWNYLKPIGKHQ</sequence>
<dbReference type="AlphaFoldDB" id="A0A090IM18"/>
<dbReference type="Proteomes" id="UP000032427">
    <property type="component" value="Chromosome 1"/>
</dbReference>
<dbReference type="GeneID" id="28539703"/>
<keyword evidence="1" id="KW-0328">Glycosyltransferase</keyword>
<keyword evidence="2 4" id="KW-0808">Transferase</keyword>
<reference evidence="5" key="1">
    <citation type="submission" date="2014-09" db="EMBL/GenBank/DDBJ databases">
        <authorList>
            <person name="Hjerde E."/>
        </authorList>
    </citation>
    <scope>NUCLEOTIDE SEQUENCE [LARGE SCALE GENOMIC DNA]</scope>
    <source>
        <strain evidence="5">06/09/139</strain>
    </source>
</reference>
<dbReference type="KEGG" id="awd:AWOD_I_0173"/>
<evidence type="ECO:0000313" key="4">
    <source>
        <dbReference type="EMBL" id="CED70268.1"/>
    </source>
</evidence>
<dbReference type="OrthoDB" id="9807549at2"/>